<dbReference type="PANTHER" id="PTHR34183:SF1">
    <property type="entry name" value="ENDOLYTIC PEPTIDOGLYCAN TRANSGLYCOSYLASE RLPA"/>
    <property type="match status" value="1"/>
</dbReference>
<dbReference type="AlphaFoldDB" id="A0A9X2L3P1"/>
<name>A0A9X2L3P1_9BACT</name>
<feature type="signal peptide" evidence="6">
    <location>
        <begin position="1"/>
        <end position="21"/>
    </location>
</feature>
<evidence type="ECO:0000256" key="5">
    <source>
        <dbReference type="RuleBase" id="RU003495"/>
    </source>
</evidence>
<dbReference type="InterPro" id="IPR007730">
    <property type="entry name" value="SPOR-like_dom"/>
</dbReference>
<dbReference type="Proteomes" id="UP001139125">
    <property type="component" value="Unassembled WGS sequence"/>
</dbReference>
<proteinExistence type="inferred from homology"/>
<dbReference type="Pfam" id="PF03330">
    <property type="entry name" value="DPBB_1"/>
    <property type="match status" value="1"/>
</dbReference>
<keyword evidence="4" id="KW-1003">Cell membrane</keyword>
<dbReference type="Gene3D" id="3.30.70.1070">
    <property type="entry name" value="Sporulation related repeat"/>
    <property type="match status" value="1"/>
</dbReference>
<keyword evidence="4" id="KW-0472">Membrane</keyword>
<keyword evidence="4" id="KW-0564">Palmitate</keyword>
<gene>
    <name evidence="4" type="primary">rlpA</name>
    <name evidence="8" type="ORF">NM125_09170</name>
</gene>
<dbReference type="PROSITE" id="PS51724">
    <property type="entry name" value="SPOR"/>
    <property type="match status" value="1"/>
</dbReference>
<dbReference type="InterPro" id="IPR012997">
    <property type="entry name" value="RplA"/>
</dbReference>
<dbReference type="SUPFAM" id="SSF110997">
    <property type="entry name" value="Sporulation related repeat"/>
    <property type="match status" value="1"/>
</dbReference>
<dbReference type="SUPFAM" id="SSF50685">
    <property type="entry name" value="Barwin-like endoglucanases"/>
    <property type="match status" value="1"/>
</dbReference>
<evidence type="ECO:0000256" key="3">
    <source>
        <dbReference type="ARBA" id="ARBA00023316"/>
    </source>
</evidence>
<dbReference type="HAMAP" id="MF_02071">
    <property type="entry name" value="RlpA"/>
    <property type="match status" value="1"/>
</dbReference>
<dbReference type="NCBIfam" id="TIGR00413">
    <property type="entry name" value="rlpA"/>
    <property type="match status" value="1"/>
</dbReference>
<keyword evidence="3 4" id="KW-0961">Cell wall biogenesis/degradation</keyword>
<accession>A0A9X2L3P1</accession>
<feature type="domain" description="SPOR" evidence="7">
    <location>
        <begin position="145"/>
        <end position="222"/>
    </location>
</feature>
<dbReference type="InterPro" id="IPR036908">
    <property type="entry name" value="RlpA-like_sf"/>
</dbReference>
<organism evidence="8 9">
    <name type="scientific">Gracilimonas sediminicola</name>
    <dbReference type="NCBI Taxonomy" id="2952158"/>
    <lineage>
        <taxon>Bacteria</taxon>
        <taxon>Pseudomonadati</taxon>
        <taxon>Balneolota</taxon>
        <taxon>Balneolia</taxon>
        <taxon>Balneolales</taxon>
        <taxon>Balneolaceae</taxon>
        <taxon>Gracilimonas</taxon>
    </lineage>
</organism>
<evidence type="ECO:0000313" key="8">
    <source>
        <dbReference type="EMBL" id="MCP9291743.1"/>
    </source>
</evidence>
<dbReference type="RefSeq" id="WP_255134605.1">
    <property type="nucleotide sequence ID" value="NZ_JANDBC010000001.1"/>
</dbReference>
<dbReference type="InterPro" id="IPR036680">
    <property type="entry name" value="SPOR-like_sf"/>
</dbReference>
<dbReference type="InterPro" id="IPR034718">
    <property type="entry name" value="RlpA"/>
</dbReference>
<evidence type="ECO:0000256" key="4">
    <source>
        <dbReference type="HAMAP-Rule" id="MF_02071"/>
    </source>
</evidence>
<keyword evidence="4" id="KW-0449">Lipoprotein</keyword>
<dbReference type="PANTHER" id="PTHR34183">
    <property type="entry name" value="ENDOLYTIC PEPTIDOGLYCAN TRANSGLYCOSYLASE RLPA"/>
    <property type="match status" value="1"/>
</dbReference>
<feature type="chain" id="PRO_5040964804" description="Probable endolytic peptidoglycan transglycosylase RlpA" evidence="6">
    <location>
        <begin position="22"/>
        <end position="222"/>
    </location>
</feature>
<keyword evidence="2 4" id="KW-0456">Lyase</keyword>
<dbReference type="GO" id="GO:0071555">
    <property type="term" value="P:cell wall organization"/>
    <property type="evidence" value="ECO:0007669"/>
    <property type="project" value="UniProtKB-KW"/>
</dbReference>
<comment type="caution">
    <text evidence="8">The sequence shown here is derived from an EMBL/GenBank/DDBJ whole genome shotgun (WGS) entry which is preliminary data.</text>
</comment>
<comment type="similarity">
    <text evidence="4 5">Belongs to the RlpA family.</text>
</comment>
<dbReference type="GO" id="GO:0005886">
    <property type="term" value="C:plasma membrane"/>
    <property type="evidence" value="ECO:0007669"/>
    <property type="project" value="UniProtKB-SubCell"/>
</dbReference>
<keyword evidence="1 6" id="KW-0732">Signal</keyword>
<comment type="function">
    <text evidence="4">Lytic transglycosylase with a strong preference for naked glycan strands that lack stem peptides.</text>
</comment>
<dbReference type="Gene3D" id="2.40.40.10">
    <property type="entry name" value="RlpA-like domain"/>
    <property type="match status" value="1"/>
</dbReference>
<evidence type="ECO:0000259" key="7">
    <source>
        <dbReference type="PROSITE" id="PS51724"/>
    </source>
</evidence>
<evidence type="ECO:0000256" key="1">
    <source>
        <dbReference type="ARBA" id="ARBA00022729"/>
    </source>
</evidence>
<evidence type="ECO:0000256" key="6">
    <source>
        <dbReference type="SAM" id="SignalP"/>
    </source>
</evidence>
<dbReference type="GO" id="GO:0042834">
    <property type="term" value="F:peptidoglycan binding"/>
    <property type="evidence" value="ECO:0007669"/>
    <property type="project" value="InterPro"/>
</dbReference>
<dbReference type="GO" id="GO:0008932">
    <property type="term" value="F:lytic endotransglycosylase activity"/>
    <property type="evidence" value="ECO:0007669"/>
    <property type="project" value="UniProtKB-UniRule"/>
</dbReference>
<protein>
    <recommendedName>
        <fullName evidence="4">Probable endolytic peptidoglycan transglycosylase RlpA</fullName>
        <ecNumber evidence="4">4.2.2.-</ecNumber>
    </recommendedName>
</protein>
<dbReference type="InterPro" id="IPR009009">
    <property type="entry name" value="RlpA-like_DPBB"/>
</dbReference>
<dbReference type="EMBL" id="JANDBC010000001">
    <property type="protein sequence ID" value="MCP9291743.1"/>
    <property type="molecule type" value="Genomic_DNA"/>
</dbReference>
<dbReference type="CDD" id="cd22268">
    <property type="entry name" value="DPBB_RlpA-like"/>
    <property type="match status" value="1"/>
</dbReference>
<dbReference type="GO" id="GO:0000270">
    <property type="term" value="P:peptidoglycan metabolic process"/>
    <property type="evidence" value="ECO:0007669"/>
    <property type="project" value="UniProtKB-UniRule"/>
</dbReference>
<reference evidence="8" key="1">
    <citation type="submission" date="2022-06" db="EMBL/GenBank/DDBJ databases">
        <title>Gracilimonas sp. CAU 1638 isolated from sea sediment.</title>
        <authorList>
            <person name="Kim W."/>
        </authorList>
    </citation>
    <scope>NUCLEOTIDE SEQUENCE</scope>
    <source>
        <strain evidence="8">CAU 1638</strain>
    </source>
</reference>
<keyword evidence="9" id="KW-1185">Reference proteome</keyword>
<evidence type="ECO:0000256" key="2">
    <source>
        <dbReference type="ARBA" id="ARBA00023239"/>
    </source>
</evidence>
<dbReference type="Pfam" id="PF05036">
    <property type="entry name" value="SPOR"/>
    <property type="match status" value="1"/>
</dbReference>
<dbReference type="EC" id="4.2.2.-" evidence="4"/>
<comment type="subcellular location">
    <subcellularLocation>
        <location evidence="4">Cell membrane</location>
        <topology evidence="4">Lipid-anchor</topology>
    </subcellularLocation>
</comment>
<sequence length="222" mass="24649">MHSLKVLALFVLTGVLISACGVTKRGADFTAPISSDNARAIETGVSSWYGPNFHGKLTANGEVYDMDGVTAAHRTLPFGTILLVENLDNGKTVQVRVNDRGPYAKNRIIDLSKGAAEQIDMIGPGTARVRLYLIKGDLENSRITDLKVPTYTVQLGSYKERSQAEETSSEIKGSRIEDIKVNRETYYRVYFGTYTDPEEAKKEMERLNRMGYAGFVKQIENN</sequence>
<dbReference type="PROSITE" id="PS51257">
    <property type="entry name" value="PROKAR_LIPOPROTEIN"/>
    <property type="match status" value="1"/>
</dbReference>
<evidence type="ECO:0000313" key="9">
    <source>
        <dbReference type="Proteomes" id="UP001139125"/>
    </source>
</evidence>